<dbReference type="InterPro" id="IPR050944">
    <property type="entry name" value="FAM83"/>
</dbReference>
<feature type="domain" description="Scaffolding anchor of CK1" evidence="3">
    <location>
        <begin position="17"/>
        <end position="247"/>
    </location>
</feature>
<dbReference type="Pfam" id="PF07894">
    <property type="entry name" value="SACK1"/>
    <property type="match status" value="1"/>
</dbReference>
<sequence>MAASQLRCLEDDGPMTPITESSPEFFYSEGQRLAVEALLGEGIAAYTQHLERDKLRPFLSKVELHSLLEVAQDKNEPAGAWDGDGADDASLSYWPECSEEPTPNLDLGWPQDSAWKGITQAEIYTHPPAEQAPKVKELVRRRLQQATKVVAIVMDIFTDPDILSDLHDAAMSRRVPVYLILCQQHLAAFLSMAEKACLNICYMENLRVRVLGGCTFQSHQGKQATGALKEKFILIDGNVVITGSYSVQRARLVATRATGQRPTKSLWDLSRLSQLSGSSTDSGQHGTELGDDAQGKSKWGYQDTPARALMRQRGAPHTGEDLRQPPVFLSPGYKPPGASGYLALGRLQGQLYHGPVALPRPWGQPTTHSYGKQWHY</sequence>
<feature type="region of interest" description="Disordered" evidence="2">
    <location>
        <begin position="276"/>
        <end position="300"/>
    </location>
</feature>
<evidence type="ECO:0000256" key="2">
    <source>
        <dbReference type="SAM" id="MobiDB-lite"/>
    </source>
</evidence>
<evidence type="ECO:0000259" key="3">
    <source>
        <dbReference type="Pfam" id="PF07894"/>
    </source>
</evidence>
<comment type="caution">
    <text evidence="4">The sequence shown here is derived from an EMBL/GenBank/DDBJ whole genome shotgun (WGS) entry which is preliminary data.</text>
</comment>
<dbReference type="GO" id="GO:0019901">
    <property type="term" value="F:protein kinase binding"/>
    <property type="evidence" value="ECO:0007669"/>
    <property type="project" value="TreeGrafter"/>
</dbReference>
<keyword evidence="5" id="KW-1185">Reference proteome</keyword>
<evidence type="ECO:0000256" key="1">
    <source>
        <dbReference type="ARBA" id="ARBA00006937"/>
    </source>
</evidence>
<accession>A0A151MG84</accession>
<name>A0A151MG84_ALLMI</name>
<dbReference type="STRING" id="8496.A0A151MG84"/>
<dbReference type="EMBL" id="AKHW03006198">
    <property type="protein sequence ID" value="KYO23536.1"/>
    <property type="molecule type" value="Genomic_DNA"/>
</dbReference>
<dbReference type="SUPFAM" id="SSF56024">
    <property type="entry name" value="Phospholipase D/nuclease"/>
    <property type="match status" value="1"/>
</dbReference>
<evidence type="ECO:0000313" key="5">
    <source>
        <dbReference type="Proteomes" id="UP000050525"/>
    </source>
</evidence>
<dbReference type="Gene3D" id="3.30.870.10">
    <property type="entry name" value="Endonuclease Chain A"/>
    <property type="match status" value="1"/>
</dbReference>
<dbReference type="GO" id="GO:0007165">
    <property type="term" value="P:signal transduction"/>
    <property type="evidence" value="ECO:0007669"/>
    <property type="project" value="TreeGrafter"/>
</dbReference>
<comment type="similarity">
    <text evidence="1">Belongs to the FAM83 family.</text>
</comment>
<reference evidence="4 5" key="1">
    <citation type="journal article" date="2012" name="Genome Biol.">
        <title>Sequencing three crocodilian genomes to illuminate the evolution of archosaurs and amniotes.</title>
        <authorList>
            <person name="St John J.A."/>
            <person name="Braun E.L."/>
            <person name="Isberg S.R."/>
            <person name="Miles L.G."/>
            <person name="Chong A.Y."/>
            <person name="Gongora J."/>
            <person name="Dalzell P."/>
            <person name="Moran C."/>
            <person name="Bed'hom B."/>
            <person name="Abzhanov A."/>
            <person name="Burgess S.C."/>
            <person name="Cooksey A.M."/>
            <person name="Castoe T.A."/>
            <person name="Crawford N.G."/>
            <person name="Densmore L.D."/>
            <person name="Drew J.C."/>
            <person name="Edwards S.V."/>
            <person name="Faircloth B.C."/>
            <person name="Fujita M.K."/>
            <person name="Greenwold M.J."/>
            <person name="Hoffmann F.G."/>
            <person name="Howard J.M."/>
            <person name="Iguchi T."/>
            <person name="Janes D.E."/>
            <person name="Khan S.Y."/>
            <person name="Kohno S."/>
            <person name="de Koning A.J."/>
            <person name="Lance S.L."/>
            <person name="McCarthy F.M."/>
            <person name="McCormack J.E."/>
            <person name="Merchant M.E."/>
            <person name="Peterson D.G."/>
            <person name="Pollock D.D."/>
            <person name="Pourmand N."/>
            <person name="Raney B.J."/>
            <person name="Roessler K.A."/>
            <person name="Sanford J.R."/>
            <person name="Sawyer R.H."/>
            <person name="Schmidt C.J."/>
            <person name="Triplett E.W."/>
            <person name="Tuberville T.D."/>
            <person name="Venegas-Anaya M."/>
            <person name="Howard J.T."/>
            <person name="Jarvis E.D."/>
            <person name="Guillette L.J.Jr."/>
            <person name="Glenn T.C."/>
            <person name="Green R.E."/>
            <person name="Ray D.A."/>
        </authorList>
    </citation>
    <scope>NUCLEOTIDE SEQUENCE [LARGE SCALE GENOMIC DNA]</scope>
    <source>
        <strain evidence="4">KSC_2009_1</strain>
    </source>
</reference>
<dbReference type="InterPro" id="IPR012461">
    <property type="entry name" value="SACK1"/>
</dbReference>
<feature type="compositionally biased region" description="Polar residues" evidence="2">
    <location>
        <begin position="276"/>
        <end position="285"/>
    </location>
</feature>
<protein>
    <submittedName>
        <fullName evidence="4">Protein FAM83E</fullName>
    </submittedName>
</protein>
<dbReference type="AlphaFoldDB" id="A0A151MG84"/>
<dbReference type="Proteomes" id="UP000050525">
    <property type="component" value="Unassembled WGS sequence"/>
</dbReference>
<organism evidence="4 5">
    <name type="scientific">Alligator mississippiensis</name>
    <name type="common">American alligator</name>
    <dbReference type="NCBI Taxonomy" id="8496"/>
    <lineage>
        <taxon>Eukaryota</taxon>
        <taxon>Metazoa</taxon>
        <taxon>Chordata</taxon>
        <taxon>Craniata</taxon>
        <taxon>Vertebrata</taxon>
        <taxon>Euteleostomi</taxon>
        <taxon>Archelosauria</taxon>
        <taxon>Archosauria</taxon>
        <taxon>Crocodylia</taxon>
        <taxon>Alligatoridae</taxon>
        <taxon>Alligatorinae</taxon>
        <taxon>Alligator</taxon>
    </lineage>
</organism>
<evidence type="ECO:0000313" key="4">
    <source>
        <dbReference type="EMBL" id="KYO23536.1"/>
    </source>
</evidence>
<dbReference type="PANTHER" id="PTHR16181">
    <property type="entry name" value="PROTEIN FAM83A-RELATED"/>
    <property type="match status" value="1"/>
</dbReference>
<proteinExistence type="inferred from homology"/>
<dbReference type="eggNOG" id="ENOG502QWTG">
    <property type="taxonomic scope" value="Eukaryota"/>
</dbReference>
<gene>
    <name evidence="4" type="primary">FAM83E</name>
    <name evidence="4" type="ORF">Y1Q_0010100</name>
</gene>
<dbReference type="PANTHER" id="PTHR16181:SF29">
    <property type="entry name" value="PROTEIN FAM83A-RELATED"/>
    <property type="match status" value="1"/>
</dbReference>